<reference evidence="2" key="1">
    <citation type="journal article" date="2020" name="Stud. Mycol.">
        <title>101 Dothideomycetes genomes: a test case for predicting lifestyles and emergence of pathogens.</title>
        <authorList>
            <person name="Haridas S."/>
            <person name="Albert R."/>
            <person name="Binder M."/>
            <person name="Bloem J."/>
            <person name="Labutti K."/>
            <person name="Salamov A."/>
            <person name="Andreopoulos B."/>
            <person name="Baker S."/>
            <person name="Barry K."/>
            <person name="Bills G."/>
            <person name="Bluhm B."/>
            <person name="Cannon C."/>
            <person name="Castanera R."/>
            <person name="Culley D."/>
            <person name="Daum C."/>
            <person name="Ezra D."/>
            <person name="Gonzalez J."/>
            <person name="Henrissat B."/>
            <person name="Kuo A."/>
            <person name="Liang C."/>
            <person name="Lipzen A."/>
            <person name="Lutzoni F."/>
            <person name="Magnuson J."/>
            <person name="Mondo S."/>
            <person name="Nolan M."/>
            <person name="Ohm R."/>
            <person name="Pangilinan J."/>
            <person name="Park H.-J."/>
            <person name="Ramirez L."/>
            <person name="Alfaro M."/>
            <person name="Sun H."/>
            <person name="Tritt A."/>
            <person name="Yoshinaga Y."/>
            <person name="Zwiers L.-H."/>
            <person name="Turgeon B."/>
            <person name="Goodwin S."/>
            <person name="Spatafora J."/>
            <person name="Crous P."/>
            <person name="Grigoriev I."/>
        </authorList>
    </citation>
    <scope>NUCLEOTIDE SEQUENCE</scope>
    <source>
        <strain evidence="2">CBS 122368</strain>
    </source>
</reference>
<accession>A0A6A6IS89</accession>
<protein>
    <recommendedName>
        <fullName evidence="4">Transcription factor domain-containing protein</fullName>
    </recommendedName>
</protein>
<dbReference type="EMBL" id="ML987191">
    <property type="protein sequence ID" value="KAF2253276.1"/>
    <property type="molecule type" value="Genomic_DNA"/>
</dbReference>
<dbReference type="OrthoDB" id="4159781at2759"/>
<feature type="region of interest" description="Disordered" evidence="1">
    <location>
        <begin position="1"/>
        <end position="94"/>
    </location>
</feature>
<evidence type="ECO:0008006" key="4">
    <source>
        <dbReference type="Google" id="ProtNLM"/>
    </source>
</evidence>
<dbReference type="PANTHER" id="PTHR37540">
    <property type="entry name" value="TRANSCRIPTION FACTOR (ACR-2), PUTATIVE-RELATED-RELATED"/>
    <property type="match status" value="1"/>
</dbReference>
<dbReference type="PANTHER" id="PTHR37540:SF5">
    <property type="entry name" value="TRANSCRIPTION FACTOR DOMAIN-CONTAINING PROTEIN"/>
    <property type="match status" value="1"/>
</dbReference>
<dbReference type="AlphaFoldDB" id="A0A6A6IS89"/>
<sequence length="673" mass="74600">MESQQDAAKGKPRTSPQAAPVQQEFLFVDAAKAKSSRQGRRNARSFVMQKARRERPWSTSKHAAKQRKSPETTSPATVGTPDLSHTPITSTPSPPLAHMGTDYFSSGDPNNLLIVKQEVCSDCQILFCRPGQSLCPRCLLFQSSAPAEDLDNSLFDPFGTLSVDTNGSVSELLNHFITEMAPGTIAVDIRHKSDLMRSHWFGTAVRNPGFMHSLLCTVALHRYWSGRGSIEAILHHRAQAITAINYAIMDPNPSMAISDANIGAVFNLLTVEESLPHTVLESHPASFYTLVRSLSTPRNSPNKSSICLLSIRHSTAHAIASFEAPYLSVIDYTNAACYPRHPPGYSSNISNHLLECCQKAHVERSLTALVKSALILIADLNAWFNDPNCPLDPLDIQNYSCVLECMLLKWLRDNEHSARPIEGALCVALLIFTVRTTEALKRRVDVHALHFAASKRLEMALSATSRSEWQSCPELLLWILAIGAISAEGSAESSWFVYQVSLACSEFGIQGANALLDRLHVCGWVSFKLDEAVCHLWKSITDLRLEPYFDASSMVGPLQVQVAEPDFIDWQNIDWSALSNQDQLLEDAEGAFLGADALASMLILQKQDEPESFRPLMPFLTQRPLRPSTWGFIDAISFTRSEIRHHGSGRKLRIMCPDDIYIRDLAGGDYYAH</sequence>
<keyword evidence="3" id="KW-1185">Reference proteome</keyword>
<evidence type="ECO:0000256" key="1">
    <source>
        <dbReference type="SAM" id="MobiDB-lite"/>
    </source>
</evidence>
<dbReference type="RefSeq" id="XP_033688280.1">
    <property type="nucleotide sequence ID" value="XM_033830852.1"/>
</dbReference>
<organism evidence="2 3">
    <name type="scientific">Trematosphaeria pertusa</name>
    <dbReference type="NCBI Taxonomy" id="390896"/>
    <lineage>
        <taxon>Eukaryota</taxon>
        <taxon>Fungi</taxon>
        <taxon>Dikarya</taxon>
        <taxon>Ascomycota</taxon>
        <taxon>Pezizomycotina</taxon>
        <taxon>Dothideomycetes</taxon>
        <taxon>Pleosporomycetidae</taxon>
        <taxon>Pleosporales</taxon>
        <taxon>Massarineae</taxon>
        <taxon>Trematosphaeriaceae</taxon>
        <taxon>Trematosphaeria</taxon>
    </lineage>
</organism>
<evidence type="ECO:0000313" key="3">
    <source>
        <dbReference type="Proteomes" id="UP000800094"/>
    </source>
</evidence>
<name>A0A6A6IS89_9PLEO</name>
<dbReference type="Proteomes" id="UP000800094">
    <property type="component" value="Unassembled WGS sequence"/>
</dbReference>
<proteinExistence type="predicted"/>
<dbReference type="GeneID" id="54584182"/>
<gene>
    <name evidence="2" type="ORF">BU26DRAFT_528515</name>
</gene>
<evidence type="ECO:0000313" key="2">
    <source>
        <dbReference type="EMBL" id="KAF2253276.1"/>
    </source>
</evidence>
<feature type="compositionally biased region" description="Basic residues" evidence="1">
    <location>
        <begin position="34"/>
        <end position="43"/>
    </location>
</feature>